<evidence type="ECO:0000256" key="1">
    <source>
        <dbReference type="ARBA" id="ARBA00005189"/>
    </source>
</evidence>
<dbReference type="PANTHER" id="PTHR10434:SF66">
    <property type="entry name" value="PHOSPHOLIPID_GLYCEROL ACYLTRANSFERASE DOMAIN-CONTAINING PROTEIN"/>
    <property type="match status" value="1"/>
</dbReference>
<evidence type="ECO:0000256" key="4">
    <source>
        <dbReference type="SAM" id="Phobius"/>
    </source>
</evidence>
<evidence type="ECO:0000256" key="3">
    <source>
        <dbReference type="ARBA" id="ARBA00023315"/>
    </source>
</evidence>
<dbReference type="Proteomes" id="UP000250086">
    <property type="component" value="Unassembled WGS sequence"/>
</dbReference>
<proteinExistence type="predicted"/>
<keyword evidence="4" id="KW-0472">Membrane</keyword>
<keyword evidence="4" id="KW-0812">Transmembrane</keyword>
<protein>
    <submittedName>
        <fullName evidence="6">Acylglycerophosphoethanolamine acyltransferase</fullName>
    </submittedName>
</protein>
<feature type="transmembrane region" description="Helical" evidence="4">
    <location>
        <begin position="12"/>
        <end position="40"/>
    </location>
</feature>
<dbReference type="AlphaFoldDB" id="A0A2X0VGY6"/>
<keyword evidence="4" id="KW-1133">Transmembrane helix</keyword>
<organism evidence="6 7">
    <name type="scientific">Anaerobiospirillum thomasii</name>
    <dbReference type="NCBI Taxonomy" id="179995"/>
    <lineage>
        <taxon>Bacteria</taxon>
        <taxon>Pseudomonadati</taxon>
        <taxon>Pseudomonadota</taxon>
        <taxon>Gammaproteobacteria</taxon>
        <taxon>Aeromonadales</taxon>
        <taxon>Succinivibrionaceae</taxon>
        <taxon>Anaerobiospirillum</taxon>
    </lineage>
</organism>
<evidence type="ECO:0000313" key="7">
    <source>
        <dbReference type="Proteomes" id="UP000250086"/>
    </source>
</evidence>
<dbReference type="GO" id="GO:0006654">
    <property type="term" value="P:phosphatidic acid biosynthetic process"/>
    <property type="evidence" value="ECO:0007669"/>
    <property type="project" value="TreeGrafter"/>
</dbReference>
<dbReference type="PANTHER" id="PTHR10434">
    <property type="entry name" value="1-ACYL-SN-GLYCEROL-3-PHOSPHATE ACYLTRANSFERASE"/>
    <property type="match status" value="1"/>
</dbReference>
<evidence type="ECO:0000313" key="6">
    <source>
        <dbReference type="EMBL" id="SPT69143.1"/>
    </source>
</evidence>
<dbReference type="GO" id="GO:0003841">
    <property type="term" value="F:1-acylglycerol-3-phosphate O-acyltransferase activity"/>
    <property type="evidence" value="ECO:0007669"/>
    <property type="project" value="TreeGrafter"/>
</dbReference>
<comment type="pathway">
    <text evidence="1">Lipid metabolism.</text>
</comment>
<dbReference type="EMBL" id="UAPV01000001">
    <property type="protein sequence ID" value="SPT69143.1"/>
    <property type="molecule type" value="Genomic_DNA"/>
</dbReference>
<sequence length="261" mass="29802">MYKQLYRIYRVIVTALLFIVFGLGGLFLALIVFNLISLVIRDNDRRIYLSRYITALSFRFFLSLSSFLHIIKLDLSDFDVSNLPKSCVIVANHPTLLDYVILASVFYRSNFVVKEEVLSNVFLKGVAKASGYIANSEHRSLMDKAIKIIHEGQSLIIFPEGTRSRSRENLKLKRGAANIAVRAGCDVQVVYLTCSEPFLDKTHSWHHIPSQCPEYRLRLGNLINMDDFIQSNSQHSEPSILARILTNVLAVEMVKAYAQWR</sequence>
<name>A0A2X0VGY6_9GAMM</name>
<gene>
    <name evidence="6" type="ORF">NCTC13093_00506</name>
</gene>
<evidence type="ECO:0000259" key="5">
    <source>
        <dbReference type="SMART" id="SM00563"/>
    </source>
</evidence>
<feature type="transmembrane region" description="Helical" evidence="4">
    <location>
        <begin position="52"/>
        <end position="71"/>
    </location>
</feature>
<keyword evidence="7" id="KW-1185">Reference proteome</keyword>
<keyword evidence="3 6" id="KW-0012">Acyltransferase</keyword>
<dbReference type="CDD" id="cd07989">
    <property type="entry name" value="LPLAT_AGPAT-like"/>
    <property type="match status" value="1"/>
</dbReference>
<dbReference type="RefSeq" id="WP_113743327.1">
    <property type="nucleotide sequence ID" value="NZ_UAPU01000007.1"/>
</dbReference>
<evidence type="ECO:0000256" key="2">
    <source>
        <dbReference type="ARBA" id="ARBA00022679"/>
    </source>
</evidence>
<accession>A0A2X0VGY6</accession>
<reference evidence="6 7" key="1">
    <citation type="submission" date="2018-06" db="EMBL/GenBank/DDBJ databases">
        <authorList>
            <consortium name="Pathogen Informatics"/>
            <person name="Doyle S."/>
        </authorList>
    </citation>
    <scope>NUCLEOTIDE SEQUENCE [LARGE SCALE GENOMIC DNA]</scope>
    <source>
        <strain evidence="6 7">NCTC13093</strain>
    </source>
</reference>
<keyword evidence="2 6" id="KW-0808">Transferase</keyword>
<feature type="domain" description="Phospholipid/glycerol acyltransferase" evidence="5">
    <location>
        <begin position="87"/>
        <end position="195"/>
    </location>
</feature>
<dbReference type="SMART" id="SM00563">
    <property type="entry name" value="PlsC"/>
    <property type="match status" value="1"/>
</dbReference>
<dbReference type="Pfam" id="PF01553">
    <property type="entry name" value="Acyltransferase"/>
    <property type="match status" value="1"/>
</dbReference>
<dbReference type="InterPro" id="IPR002123">
    <property type="entry name" value="Plipid/glycerol_acylTrfase"/>
</dbReference>
<dbReference type="OrthoDB" id="9812274at2"/>
<dbReference type="SUPFAM" id="SSF69593">
    <property type="entry name" value="Glycerol-3-phosphate (1)-acyltransferase"/>
    <property type="match status" value="1"/>
</dbReference>